<dbReference type="GO" id="GO:0005737">
    <property type="term" value="C:cytoplasm"/>
    <property type="evidence" value="ECO:0007669"/>
    <property type="project" value="UniProtKB-SubCell"/>
</dbReference>
<keyword evidence="5" id="KW-0055">Arginine biosynthesis</keyword>
<reference evidence="12" key="1">
    <citation type="submission" date="2020-05" db="EMBL/GenBank/DDBJ databases">
        <authorList>
            <person name="Zhu T."/>
            <person name="Keshari N."/>
            <person name="Lu X."/>
        </authorList>
    </citation>
    <scope>NUCLEOTIDE SEQUENCE</scope>
    <source>
        <strain evidence="12">NK1-12</strain>
    </source>
</reference>
<accession>A0AA97AF38</accession>
<evidence type="ECO:0000256" key="8">
    <source>
        <dbReference type="ARBA" id="ARBA00048772"/>
    </source>
</evidence>
<dbReference type="EC" id="2.1.3.3" evidence="3 9"/>
<feature type="binding site" evidence="9">
    <location>
        <position position="81"/>
    </location>
    <ligand>
        <name>carbamoyl phosphate</name>
        <dbReference type="ChEBI" id="CHEBI:58228"/>
    </ligand>
</feature>
<dbReference type="GO" id="GO:0004585">
    <property type="term" value="F:ornithine carbamoyltransferase activity"/>
    <property type="evidence" value="ECO:0007669"/>
    <property type="project" value="UniProtKB-UniRule"/>
</dbReference>
<proteinExistence type="inferred from homology"/>
<dbReference type="RefSeq" id="WP_316434292.1">
    <property type="nucleotide sequence ID" value="NZ_CP053586.1"/>
</dbReference>
<comment type="pathway">
    <text evidence="1">Amino-acid biosynthesis; L-arginine biosynthesis; L-arginine from L-ornithine and carbamoyl phosphate: step 1/3.</text>
</comment>
<feature type="binding site" evidence="9">
    <location>
        <begin position="132"/>
        <end position="135"/>
    </location>
    <ligand>
        <name>carbamoyl phosphate</name>
        <dbReference type="ChEBI" id="CHEBI:58228"/>
    </ligand>
</feature>
<dbReference type="Gene3D" id="3.40.50.1370">
    <property type="entry name" value="Aspartate/ornithine carbamoyltransferase"/>
    <property type="match status" value="2"/>
</dbReference>
<evidence type="ECO:0000256" key="6">
    <source>
        <dbReference type="ARBA" id="ARBA00022605"/>
    </source>
</evidence>
<evidence type="ECO:0000259" key="10">
    <source>
        <dbReference type="Pfam" id="PF00185"/>
    </source>
</evidence>
<feature type="binding site" evidence="9">
    <location>
        <position position="105"/>
    </location>
    <ligand>
        <name>carbamoyl phosphate</name>
        <dbReference type="ChEBI" id="CHEBI:58228"/>
    </ligand>
</feature>
<dbReference type="InterPro" id="IPR036901">
    <property type="entry name" value="Asp/Orn_carbamoylTrfase_sf"/>
</dbReference>
<keyword evidence="7 9" id="KW-0808">Transferase</keyword>
<dbReference type="PROSITE" id="PS00097">
    <property type="entry name" value="CARBAMOYLTRANSFERASE"/>
    <property type="match status" value="1"/>
</dbReference>
<dbReference type="InterPro" id="IPR006131">
    <property type="entry name" value="Asp_carbamoyltransf_Asp/Orn-bd"/>
</dbReference>
<dbReference type="GO" id="GO:0042450">
    <property type="term" value="P:L-arginine biosynthetic process via ornithine"/>
    <property type="evidence" value="ECO:0007669"/>
    <property type="project" value="UniProtKB-UniRule"/>
</dbReference>
<evidence type="ECO:0000256" key="7">
    <source>
        <dbReference type="ARBA" id="ARBA00022679"/>
    </source>
</evidence>
<evidence type="ECO:0000313" key="12">
    <source>
        <dbReference type="EMBL" id="WNZ22755.1"/>
    </source>
</evidence>
<dbReference type="Pfam" id="PF00185">
    <property type="entry name" value="OTCace"/>
    <property type="match status" value="1"/>
</dbReference>
<dbReference type="SUPFAM" id="SSF53671">
    <property type="entry name" value="Aspartate/ornithine carbamoyltransferase"/>
    <property type="match status" value="1"/>
</dbReference>
<dbReference type="EMBL" id="CP053586">
    <property type="protein sequence ID" value="WNZ22755.1"/>
    <property type="molecule type" value="Genomic_DNA"/>
</dbReference>
<feature type="binding site" evidence="9">
    <location>
        <begin position="266"/>
        <end position="267"/>
    </location>
    <ligand>
        <name>carbamoyl phosphate</name>
        <dbReference type="ChEBI" id="CHEBI:58228"/>
    </ligand>
</feature>
<dbReference type="GO" id="GO:0016597">
    <property type="term" value="F:amino acid binding"/>
    <property type="evidence" value="ECO:0007669"/>
    <property type="project" value="InterPro"/>
</dbReference>
<dbReference type="PRINTS" id="PR00100">
    <property type="entry name" value="AOTCASE"/>
</dbReference>
<feature type="binding site" evidence="9">
    <location>
        <begin position="230"/>
        <end position="231"/>
    </location>
    <ligand>
        <name>L-ornithine</name>
        <dbReference type="ChEBI" id="CHEBI:46911"/>
    </ligand>
</feature>
<feature type="domain" description="Aspartate/ornithine carbamoyltransferase Asp/Orn-binding" evidence="10">
    <location>
        <begin position="152"/>
        <end position="304"/>
    </location>
</feature>
<feature type="binding site" evidence="9">
    <location>
        <position position="163"/>
    </location>
    <ligand>
        <name>L-ornithine</name>
        <dbReference type="ChEBI" id="CHEBI:46911"/>
    </ligand>
</feature>
<dbReference type="InterPro" id="IPR006130">
    <property type="entry name" value="Asp/Orn_carbamoylTrfase"/>
</dbReference>
<feature type="binding site" evidence="9">
    <location>
        <begin position="54"/>
        <end position="57"/>
    </location>
    <ligand>
        <name>carbamoyl phosphate</name>
        <dbReference type="ChEBI" id="CHEBI:58228"/>
    </ligand>
</feature>
<dbReference type="FunFam" id="3.40.50.1370:FF:000008">
    <property type="entry name" value="Ornithine carbamoyltransferase"/>
    <property type="match status" value="1"/>
</dbReference>
<name>A0AA97AF38_9CYAN</name>
<feature type="domain" description="Aspartate/ornithine carbamoyltransferase carbamoyl-P binding" evidence="11">
    <location>
        <begin position="9"/>
        <end position="145"/>
    </location>
</feature>
<organism evidence="12">
    <name type="scientific">Leptolyngbya sp. NK1-12</name>
    <dbReference type="NCBI Taxonomy" id="2547451"/>
    <lineage>
        <taxon>Bacteria</taxon>
        <taxon>Bacillati</taxon>
        <taxon>Cyanobacteriota</taxon>
        <taxon>Cyanophyceae</taxon>
        <taxon>Leptolyngbyales</taxon>
        <taxon>Leptolyngbyaceae</taxon>
        <taxon>Leptolyngbya group</taxon>
        <taxon>Leptolyngbya</taxon>
    </lineage>
</organism>
<evidence type="ECO:0000256" key="1">
    <source>
        <dbReference type="ARBA" id="ARBA00004975"/>
    </source>
</evidence>
<dbReference type="NCBIfam" id="TIGR00658">
    <property type="entry name" value="orni_carb_tr"/>
    <property type="match status" value="1"/>
</dbReference>
<sequence>MSVASLKGRDLLSMADLSAAEIHELLELAADLKAGKVNLRCQNKVLGLLFSKASTRTRVSFSVAMFHLGGQVLDLNASVTQVGRGEPTVDTARVLDRYLDVLAIRTFEQAELETFANYAKIPVINALTDLEHPCQVLADLQTVQEEFGQLAGLTLTYLGDGNNMANSLLLGCALTGMNVHIACPENFQPDAAIVEKAKSIAGGKSEVLITRDPEAAAKAAQVLYTDVWASMGQESEAASRVPLFQPYQVNDSLLSLADPKAIVLHCLPAHRGEEITDAVIEGSHSRVWDEAENRMHAQKALLASVLGAERL</sequence>
<evidence type="ECO:0000256" key="2">
    <source>
        <dbReference type="ARBA" id="ARBA00007805"/>
    </source>
</evidence>
<evidence type="ECO:0000256" key="3">
    <source>
        <dbReference type="ARBA" id="ARBA00013007"/>
    </source>
</evidence>
<dbReference type="PANTHER" id="PTHR45753:SF3">
    <property type="entry name" value="ORNITHINE TRANSCARBAMYLASE, MITOCHONDRIAL"/>
    <property type="match status" value="1"/>
</dbReference>
<comment type="subcellular location">
    <subcellularLocation>
        <location evidence="9">Cytoplasm</location>
    </subcellularLocation>
</comment>
<gene>
    <name evidence="12" type="primary">argF</name>
    <name evidence="12" type="ORF">HJG54_07735</name>
</gene>
<evidence type="ECO:0000256" key="5">
    <source>
        <dbReference type="ARBA" id="ARBA00022571"/>
    </source>
</evidence>
<dbReference type="GO" id="GO:0019240">
    <property type="term" value="P:citrulline biosynthetic process"/>
    <property type="evidence" value="ECO:0007669"/>
    <property type="project" value="TreeGrafter"/>
</dbReference>
<keyword evidence="6" id="KW-0028">Amino-acid biosynthesis</keyword>
<dbReference type="PRINTS" id="PR00102">
    <property type="entry name" value="OTCASE"/>
</dbReference>
<evidence type="ECO:0000256" key="4">
    <source>
        <dbReference type="ARBA" id="ARBA00016634"/>
    </source>
</evidence>
<dbReference type="Pfam" id="PF02729">
    <property type="entry name" value="OTCace_N"/>
    <property type="match status" value="1"/>
</dbReference>
<comment type="similarity">
    <text evidence="2 9">Belongs to the aspartate/ornithine carbamoyltransferase superfamily. OTCase family.</text>
</comment>
<dbReference type="InterPro" id="IPR002292">
    <property type="entry name" value="Orn/put_carbamltrans"/>
</dbReference>
<feature type="binding site" evidence="9">
    <location>
        <position position="226"/>
    </location>
    <ligand>
        <name>L-ornithine</name>
        <dbReference type="ChEBI" id="CHEBI:46911"/>
    </ligand>
</feature>
<dbReference type="NCBIfam" id="NF001986">
    <property type="entry name" value="PRK00779.1"/>
    <property type="match status" value="1"/>
</dbReference>
<dbReference type="HAMAP" id="MF_01109">
    <property type="entry name" value="OTCase"/>
    <property type="match status" value="1"/>
</dbReference>
<dbReference type="InterPro" id="IPR024904">
    <property type="entry name" value="OTCase_ArgI"/>
</dbReference>
<protein>
    <recommendedName>
        <fullName evidence="4 9">Ornithine carbamoyltransferase</fullName>
        <shortName evidence="9">OTCase</shortName>
        <ecNumber evidence="3 9">2.1.3.3</ecNumber>
    </recommendedName>
</protein>
<dbReference type="AlphaFoldDB" id="A0AA97AF38"/>
<comment type="catalytic activity">
    <reaction evidence="8 9">
        <text>carbamoyl phosphate + L-ornithine = L-citrulline + phosphate + H(+)</text>
        <dbReference type="Rhea" id="RHEA:19513"/>
        <dbReference type="ChEBI" id="CHEBI:15378"/>
        <dbReference type="ChEBI" id="CHEBI:43474"/>
        <dbReference type="ChEBI" id="CHEBI:46911"/>
        <dbReference type="ChEBI" id="CHEBI:57743"/>
        <dbReference type="ChEBI" id="CHEBI:58228"/>
        <dbReference type="EC" id="2.1.3.3"/>
    </reaction>
</comment>
<feature type="binding site" evidence="9">
    <location>
        <position position="294"/>
    </location>
    <ligand>
        <name>carbamoyl phosphate</name>
        <dbReference type="ChEBI" id="CHEBI:58228"/>
    </ligand>
</feature>
<dbReference type="PANTHER" id="PTHR45753">
    <property type="entry name" value="ORNITHINE CARBAMOYLTRANSFERASE, MITOCHONDRIAL"/>
    <property type="match status" value="1"/>
</dbReference>
<evidence type="ECO:0000259" key="11">
    <source>
        <dbReference type="Pfam" id="PF02729"/>
    </source>
</evidence>
<evidence type="ECO:0000256" key="9">
    <source>
        <dbReference type="HAMAP-Rule" id="MF_01109"/>
    </source>
</evidence>
<keyword evidence="9" id="KW-0963">Cytoplasm</keyword>
<dbReference type="InterPro" id="IPR006132">
    <property type="entry name" value="Asp/Orn_carbamoyltranf_P-bd"/>
</dbReference>